<evidence type="ECO:0000313" key="2">
    <source>
        <dbReference type="EMBL" id="SLN38407.1"/>
    </source>
</evidence>
<dbReference type="Pfam" id="PF06568">
    <property type="entry name" value="YjiS-like"/>
    <property type="match status" value="1"/>
</dbReference>
<protein>
    <recommendedName>
        <fullName evidence="1">YjiS-like domain-containing protein</fullName>
    </recommendedName>
</protein>
<dbReference type="RefSeq" id="WP_085868452.1">
    <property type="nucleotide sequence ID" value="NZ_FWFQ01000011.1"/>
</dbReference>
<sequence>MAYINTAAHNEFAPLRRAAELLEGFKAKRELRRKYLELYNELDALSDRDLNDIGISRYNIADIARKHVYGA</sequence>
<keyword evidence="3" id="KW-1185">Reference proteome</keyword>
<evidence type="ECO:0000313" key="3">
    <source>
        <dbReference type="Proteomes" id="UP000193409"/>
    </source>
</evidence>
<dbReference type="Proteomes" id="UP000193409">
    <property type="component" value="Unassembled WGS sequence"/>
</dbReference>
<organism evidence="2 3">
    <name type="scientific">Pseudoruegeria aquimaris</name>
    <dbReference type="NCBI Taxonomy" id="393663"/>
    <lineage>
        <taxon>Bacteria</taxon>
        <taxon>Pseudomonadati</taxon>
        <taxon>Pseudomonadota</taxon>
        <taxon>Alphaproteobacteria</taxon>
        <taxon>Rhodobacterales</taxon>
        <taxon>Roseobacteraceae</taxon>
        <taxon>Pseudoruegeria</taxon>
    </lineage>
</organism>
<dbReference type="EMBL" id="FWFQ01000011">
    <property type="protein sequence ID" value="SLN38407.1"/>
    <property type="molecule type" value="Genomic_DNA"/>
</dbReference>
<dbReference type="OrthoDB" id="8244198at2"/>
<proteinExistence type="predicted"/>
<reference evidence="2 3" key="1">
    <citation type="submission" date="2017-03" db="EMBL/GenBank/DDBJ databases">
        <authorList>
            <person name="Afonso C.L."/>
            <person name="Miller P.J."/>
            <person name="Scott M.A."/>
            <person name="Spackman E."/>
            <person name="Goraichik I."/>
            <person name="Dimitrov K.M."/>
            <person name="Suarez D.L."/>
            <person name="Swayne D.E."/>
        </authorList>
    </citation>
    <scope>NUCLEOTIDE SEQUENCE [LARGE SCALE GENOMIC DNA]</scope>
    <source>
        <strain evidence="2 3">CECT 7680</strain>
    </source>
</reference>
<feature type="domain" description="YjiS-like" evidence="1">
    <location>
        <begin position="30"/>
        <end position="60"/>
    </location>
</feature>
<gene>
    <name evidence="2" type="ORF">PSA7680_01891</name>
</gene>
<name>A0A1Y5SEC7_9RHOB</name>
<dbReference type="InterPro" id="IPR009506">
    <property type="entry name" value="YjiS-like"/>
</dbReference>
<dbReference type="AlphaFoldDB" id="A0A1Y5SEC7"/>
<accession>A0A1Y5SEC7</accession>
<evidence type="ECO:0000259" key="1">
    <source>
        <dbReference type="Pfam" id="PF06568"/>
    </source>
</evidence>